<gene>
    <name evidence="2" type="ORF">MUN79_01610</name>
</gene>
<name>A0A8T9Q5C3_9BACT</name>
<evidence type="ECO:0000313" key="3">
    <source>
        <dbReference type="Proteomes" id="UP000831796"/>
    </source>
</evidence>
<organism evidence="2 3">
    <name type="scientific">Hymenobacter cellulosilyticus</name>
    <dbReference type="NCBI Taxonomy" id="2932248"/>
    <lineage>
        <taxon>Bacteria</taxon>
        <taxon>Pseudomonadati</taxon>
        <taxon>Bacteroidota</taxon>
        <taxon>Cytophagia</taxon>
        <taxon>Cytophagales</taxon>
        <taxon>Hymenobacteraceae</taxon>
        <taxon>Hymenobacter</taxon>
    </lineage>
</organism>
<sequence length="127" mass="13236">MSGVVVLLFQAAVTVVEAPDAHGLVVAEGAIHQDTAGFGVLGPGTVAAALAVVAHGGGLSAGALVHLVAAVAHVFIGLQHVEYFPGKLAVGLADFAGFLPEAEQRQNQQWGQQQARRRKREQQMRHS</sequence>
<dbReference type="AlphaFoldDB" id="A0A8T9Q5C3"/>
<feature type="region of interest" description="Disordered" evidence="1">
    <location>
        <begin position="106"/>
        <end position="127"/>
    </location>
</feature>
<dbReference type="EMBL" id="CP095046">
    <property type="protein sequence ID" value="UOQ72717.1"/>
    <property type="molecule type" value="Genomic_DNA"/>
</dbReference>
<dbReference type="RefSeq" id="WP_244676075.1">
    <property type="nucleotide sequence ID" value="NZ_CP095046.1"/>
</dbReference>
<protein>
    <submittedName>
        <fullName evidence="2">Uncharacterized protein</fullName>
    </submittedName>
</protein>
<proteinExistence type="predicted"/>
<evidence type="ECO:0000256" key="1">
    <source>
        <dbReference type="SAM" id="MobiDB-lite"/>
    </source>
</evidence>
<accession>A0A8T9Q5C3</accession>
<dbReference type="Proteomes" id="UP000831796">
    <property type="component" value="Chromosome"/>
</dbReference>
<reference evidence="2" key="1">
    <citation type="submission" date="2022-04" db="EMBL/GenBank/DDBJ databases">
        <title>Hymenobacter sp. isolated from the air.</title>
        <authorList>
            <person name="Won M."/>
            <person name="Lee C.-M."/>
            <person name="Woen H.-Y."/>
            <person name="Kwon S.-W."/>
        </authorList>
    </citation>
    <scope>NUCLEOTIDE SEQUENCE</scope>
    <source>
        <strain evidence="2">5116S-3</strain>
    </source>
</reference>
<keyword evidence="3" id="KW-1185">Reference proteome</keyword>
<dbReference type="KEGG" id="hcu:MUN79_01610"/>
<evidence type="ECO:0000313" key="2">
    <source>
        <dbReference type="EMBL" id="UOQ72717.1"/>
    </source>
</evidence>